<sequence>MELEQRREKTRVKMRRSESDAITAFRSLLTSVKWGGHLVIAANTESNLANINYKKNAPDAQPQRNDADVRVTQPEPKFTGSLLATRKKTTLVLMTKLVTTQTTKPTIRFSARVFTRN</sequence>
<organism evidence="1 2">
    <name type="scientific">Morus notabilis</name>
    <dbReference type="NCBI Taxonomy" id="981085"/>
    <lineage>
        <taxon>Eukaryota</taxon>
        <taxon>Viridiplantae</taxon>
        <taxon>Streptophyta</taxon>
        <taxon>Embryophyta</taxon>
        <taxon>Tracheophyta</taxon>
        <taxon>Spermatophyta</taxon>
        <taxon>Magnoliopsida</taxon>
        <taxon>eudicotyledons</taxon>
        <taxon>Gunneridae</taxon>
        <taxon>Pentapetalae</taxon>
        <taxon>rosids</taxon>
        <taxon>fabids</taxon>
        <taxon>Rosales</taxon>
        <taxon>Moraceae</taxon>
        <taxon>Moreae</taxon>
        <taxon>Morus</taxon>
    </lineage>
</organism>
<reference evidence="2" key="1">
    <citation type="submission" date="2013-01" db="EMBL/GenBank/DDBJ databases">
        <title>Draft Genome Sequence of a Mulberry Tree, Morus notabilis C.K. Schneid.</title>
        <authorList>
            <person name="He N."/>
            <person name="Zhao S."/>
        </authorList>
    </citation>
    <scope>NUCLEOTIDE SEQUENCE</scope>
</reference>
<dbReference type="Proteomes" id="UP000030645">
    <property type="component" value="Unassembled WGS sequence"/>
</dbReference>
<dbReference type="AlphaFoldDB" id="W9RYT5"/>
<name>W9RYT5_9ROSA</name>
<evidence type="ECO:0000313" key="2">
    <source>
        <dbReference type="Proteomes" id="UP000030645"/>
    </source>
</evidence>
<evidence type="ECO:0000313" key="1">
    <source>
        <dbReference type="EMBL" id="EXB99421.1"/>
    </source>
</evidence>
<proteinExistence type="predicted"/>
<dbReference type="EMBL" id="KE345299">
    <property type="protein sequence ID" value="EXB99421.1"/>
    <property type="molecule type" value="Genomic_DNA"/>
</dbReference>
<keyword evidence="2" id="KW-1185">Reference proteome</keyword>
<protein>
    <submittedName>
        <fullName evidence="1">Uncharacterized protein</fullName>
    </submittedName>
</protein>
<gene>
    <name evidence="1" type="ORF">L484_016397</name>
</gene>
<accession>W9RYT5</accession>